<keyword evidence="14 15" id="KW-0539">Nucleus</keyword>
<comment type="similarity">
    <text evidence="3 15">Belongs to the NSE1 family.</text>
</comment>
<evidence type="ECO:0000256" key="5">
    <source>
        <dbReference type="ARBA" id="ARBA00019422"/>
    </source>
</evidence>
<dbReference type="Pfam" id="PF08746">
    <property type="entry name" value="zf-RING-like"/>
    <property type="match status" value="1"/>
</dbReference>
<comment type="function">
    <text evidence="15">Acts in a DNA repair pathway for removal of UV-induced DNA damage that is distinct from classical nucleotide excision repair and in repair of ionizing radiation damage. Functions in homologous recombination repair of DNA double strand breaks and in recovery of stalled replication forks.</text>
</comment>
<keyword evidence="19" id="KW-1185">Reference proteome</keyword>
<keyword evidence="10 15" id="KW-0833">Ubl conjugation pathway</keyword>
<keyword evidence="9 15" id="KW-0863">Zinc-finger</keyword>
<dbReference type="InterPro" id="IPR011513">
    <property type="entry name" value="Nse1"/>
</dbReference>
<evidence type="ECO:0000256" key="14">
    <source>
        <dbReference type="ARBA" id="ARBA00023242"/>
    </source>
</evidence>
<dbReference type="InterPro" id="IPR014857">
    <property type="entry name" value="Nse1_RING_C4HC3-type"/>
</dbReference>
<dbReference type="PANTHER" id="PTHR20973">
    <property type="entry name" value="NON-SMC ELEMENT 1-RELATED"/>
    <property type="match status" value="1"/>
</dbReference>
<keyword evidence="8 15" id="KW-0227">DNA damage</keyword>
<reference evidence="18 19" key="1">
    <citation type="submission" date="2016-07" db="EMBL/GenBank/DDBJ databases">
        <title>Multiple horizontal gene transfer events from other fungi enriched the ability of initially mycotrophic Trichoderma (Ascomycota) to feed on dead plant biomass.</title>
        <authorList>
            <consortium name="DOE Joint Genome Institute"/>
            <person name="Aerts A."/>
            <person name="Atanasova L."/>
            <person name="Chenthamara K."/>
            <person name="Zhang J."/>
            <person name="Grujic M."/>
            <person name="Henrissat B."/>
            <person name="Kuo A."/>
            <person name="Salamov A."/>
            <person name="Lipzen A."/>
            <person name="Labutti K."/>
            <person name="Barry K."/>
            <person name="Miao Y."/>
            <person name="Rahimi M.J."/>
            <person name="Shen Q."/>
            <person name="Grigoriev I.V."/>
            <person name="Kubicek C.P."/>
            <person name="Druzhinina I.S."/>
        </authorList>
    </citation>
    <scope>NUCLEOTIDE SEQUENCE [LARGE SCALE GENOMIC DNA]</scope>
    <source>
        <strain evidence="18 19">CBS 433.97</strain>
    </source>
</reference>
<keyword evidence="6 15" id="KW-0808">Transferase</keyword>
<evidence type="ECO:0000256" key="10">
    <source>
        <dbReference type="ARBA" id="ARBA00022786"/>
    </source>
</evidence>
<evidence type="ECO:0000256" key="8">
    <source>
        <dbReference type="ARBA" id="ARBA00022763"/>
    </source>
</evidence>
<feature type="region of interest" description="Disordered" evidence="16">
    <location>
        <begin position="147"/>
        <end position="169"/>
    </location>
</feature>
<dbReference type="Gene3D" id="3.90.1150.220">
    <property type="match status" value="1"/>
</dbReference>
<dbReference type="InterPro" id="IPR013083">
    <property type="entry name" value="Znf_RING/FYVE/PHD"/>
</dbReference>
<dbReference type="GO" id="GO:0030915">
    <property type="term" value="C:Smc5-Smc6 complex"/>
    <property type="evidence" value="ECO:0007669"/>
    <property type="project" value="UniProtKB-UniRule"/>
</dbReference>
<evidence type="ECO:0000256" key="15">
    <source>
        <dbReference type="RuleBase" id="RU368018"/>
    </source>
</evidence>
<dbReference type="EMBL" id="KZ679257">
    <property type="protein sequence ID" value="PTB45802.1"/>
    <property type="molecule type" value="Genomic_DNA"/>
</dbReference>
<protein>
    <recommendedName>
        <fullName evidence="5 15">Non-structural maintenance of chromosomes element 1 homolog</fullName>
        <ecNumber evidence="4 15">2.3.2.27</ecNumber>
    </recommendedName>
</protein>
<dbReference type="GO" id="GO:0008270">
    <property type="term" value="F:zinc ion binding"/>
    <property type="evidence" value="ECO:0007669"/>
    <property type="project" value="UniProtKB-KW"/>
</dbReference>
<dbReference type="CDD" id="cd16493">
    <property type="entry name" value="RING-CH-C4HC3_NSE1"/>
    <property type="match status" value="1"/>
</dbReference>
<keyword evidence="7 15" id="KW-0479">Metal-binding</keyword>
<dbReference type="Proteomes" id="UP000240493">
    <property type="component" value="Unassembled WGS sequence"/>
</dbReference>
<dbReference type="PANTHER" id="PTHR20973:SF0">
    <property type="entry name" value="NON-STRUCTURAL MAINTENANCE OF CHROMOSOMES ELEMENT 1 HOMOLOG"/>
    <property type="match status" value="1"/>
</dbReference>
<dbReference type="AlphaFoldDB" id="A0A2T3ZLY3"/>
<feature type="compositionally biased region" description="Acidic residues" evidence="16">
    <location>
        <begin position="316"/>
        <end position="335"/>
    </location>
</feature>
<dbReference type="STRING" id="1042311.A0A2T3ZLY3"/>
<comment type="catalytic activity">
    <reaction evidence="1 15">
        <text>S-ubiquitinyl-[E2 ubiquitin-conjugating enzyme]-L-cysteine + [acceptor protein]-L-lysine = [E2 ubiquitin-conjugating enzyme]-L-cysteine + N(6)-ubiquitinyl-[acceptor protein]-L-lysine.</text>
        <dbReference type="EC" id="2.3.2.27"/>
    </reaction>
</comment>
<proteinExistence type="inferred from homology"/>
<evidence type="ECO:0000256" key="16">
    <source>
        <dbReference type="SAM" id="MobiDB-lite"/>
    </source>
</evidence>
<dbReference type="Gene3D" id="1.10.10.10">
    <property type="entry name" value="Winged helix-like DNA-binding domain superfamily/Winged helix DNA-binding domain"/>
    <property type="match status" value="1"/>
</dbReference>
<comment type="subcellular location">
    <subcellularLocation>
        <location evidence="2 15">Nucleus</location>
    </subcellularLocation>
</comment>
<evidence type="ECO:0000256" key="6">
    <source>
        <dbReference type="ARBA" id="ARBA00022679"/>
    </source>
</evidence>
<evidence type="ECO:0000313" key="19">
    <source>
        <dbReference type="Proteomes" id="UP000240493"/>
    </source>
</evidence>
<evidence type="ECO:0000256" key="7">
    <source>
        <dbReference type="ARBA" id="ARBA00022723"/>
    </source>
</evidence>
<dbReference type="GO" id="GO:0061630">
    <property type="term" value="F:ubiquitin protein ligase activity"/>
    <property type="evidence" value="ECO:0007669"/>
    <property type="project" value="UniProtKB-EC"/>
</dbReference>
<dbReference type="EC" id="2.3.2.27" evidence="4 15"/>
<keyword evidence="11 15" id="KW-0862">Zinc</keyword>
<evidence type="ECO:0000256" key="1">
    <source>
        <dbReference type="ARBA" id="ARBA00000900"/>
    </source>
</evidence>
<dbReference type="Pfam" id="PF07574">
    <property type="entry name" value="SMC_Nse1"/>
    <property type="match status" value="1"/>
</dbReference>
<sequence>MEPPTNYGHGNRAFLQALLARGTLTYPEARPIIAAIINADNAKNPDSEECRPDQVSEQIFMKYIDKASSAVSLFDYEIRSTQHQATKERIFALVNTASDPQTQLATIYSPEELSFIKRVLDAMFEKFNRPRMESLCITEMQAIKLARPPRRESQGGDEPQSQAPVDRGLKHSEVENVLESLVEGGWFEISREGFYSLSPRALMELRPWLVDMYNDADAEPNDWQRIKFCEACKEIVTWGLRCSDPDCTLRLHDICQQAFWRSRRGTTCPKCSREWTGDHYVGERAITMTEAYQRGRRRSGGHRNTLADDVIREQGAEEESEGEEVGGGEEEEEEE</sequence>
<evidence type="ECO:0000313" key="18">
    <source>
        <dbReference type="EMBL" id="PTB45802.1"/>
    </source>
</evidence>
<feature type="domain" description="Non-structural maintenance of chromosomes element 1 RING C4HC3-type" evidence="17">
    <location>
        <begin position="229"/>
        <end position="271"/>
    </location>
</feature>
<keyword evidence="12 15" id="KW-0233">DNA recombination</keyword>
<evidence type="ECO:0000256" key="3">
    <source>
        <dbReference type="ARBA" id="ARBA00010258"/>
    </source>
</evidence>
<dbReference type="Gene3D" id="3.30.40.10">
    <property type="entry name" value="Zinc/RING finger domain, C3HC4 (zinc finger)"/>
    <property type="match status" value="1"/>
</dbReference>
<dbReference type="GO" id="GO:0000724">
    <property type="term" value="P:double-strand break repair via homologous recombination"/>
    <property type="evidence" value="ECO:0007669"/>
    <property type="project" value="TreeGrafter"/>
</dbReference>
<dbReference type="GO" id="GO:0005634">
    <property type="term" value="C:nucleus"/>
    <property type="evidence" value="ECO:0007669"/>
    <property type="project" value="UniProtKB-SubCell"/>
</dbReference>
<dbReference type="OrthoDB" id="185455at2759"/>
<evidence type="ECO:0000256" key="2">
    <source>
        <dbReference type="ARBA" id="ARBA00004123"/>
    </source>
</evidence>
<evidence type="ECO:0000256" key="11">
    <source>
        <dbReference type="ARBA" id="ARBA00022833"/>
    </source>
</evidence>
<organism evidence="18 19">
    <name type="scientific">Trichoderma asperellum (strain ATCC 204424 / CBS 433.97 / NBRC 101777)</name>
    <dbReference type="NCBI Taxonomy" id="1042311"/>
    <lineage>
        <taxon>Eukaryota</taxon>
        <taxon>Fungi</taxon>
        <taxon>Dikarya</taxon>
        <taxon>Ascomycota</taxon>
        <taxon>Pezizomycotina</taxon>
        <taxon>Sordariomycetes</taxon>
        <taxon>Hypocreomycetidae</taxon>
        <taxon>Hypocreales</taxon>
        <taxon>Hypocreaceae</taxon>
        <taxon>Trichoderma</taxon>
    </lineage>
</organism>
<evidence type="ECO:0000259" key="17">
    <source>
        <dbReference type="Pfam" id="PF08746"/>
    </source>
</evidence>
<evidence type="ECO:0000256" key="9">
    <source>
        <dbReference type="ARBA" id="ARBA00022771"/>
    </source>
</evidence>
<name>A0A2T3ZLY3_TRIA4</name>
<feature type="region of interest" description="Disordered" evidence="16">
    <location>
        <begin position="293"/>
        <end position="335"/>
    </location>
</feature>
<accession>A0A2T3ZLY3</accession>
<evidence type="ECO:0000256" key="13">
    <source>
        <dbReference type="ARBA" id="ARBA00023204"/>
    </source>
</evidence>
<dbReference type="InterPro" id="IPR036388">
    <property type="entry name" value="WH-like_DNA-bd_sf"/>
</dbReference>
<feature type="compositionally biased region" description="Basic and acidic residues" evidence="16">
    <location>
        <begin position="305"/>
        <end position="315"/>
    </location>
</feature>
<comment type="subunit">
    <text evidence="15">Component of the Smc5-Smc6 complex.</text>
</comment>
<gene>
    <name evidence="18" type="ORF">M441DRAFT_54827</name>
</gene>
<evidence type="ECO:0000256" key="12">
    <source>
        <dbReference type="ARBA" id="ARBA00023172"/>
    </source>
</evidence>
<keyword evidence="13 15" id="KW-0234">DNA repair</keyword>
<evidence type="ECO:0000256" key="4">
    <source>
        <dbReference type="ARBA" id="ARBA00012483"/>
    </source>
</evidence>